<keyword evidence="2" id="KW-1185">Reference proteome</keyword>
<dbReference type="EMBL" id="JACEIK010007336">
    <property type="protein sequence ID" value="MCE3050107.1"/>
    <property type="molecule type" value="Genomic_DNA"/>
</dbReference>
<comment type="caution">
    <text evidence="1">The sequence shown here is derived from an EMBL/GenBank/DDBJ whole genome shotgun (WGS) entry which is preliminary data.</text>
</comment>
<reference evidence="1 2" key="1">
    <citation type="journal article" date="2021" name="BMC Genomics">
        <title>Datura genome reveals duplications of psychoactive alkaloid biosynthetic genes and high mutation rate following tissue culture.</title>
        <authorList>
            <person name="Rajewski A."/>
            <person name="Carter-House D."/>
            <person name="Stajich J."/>
            <person name="Litt A."/>
        </authorList>
    </citation>
    <scope>NUCLEOTIDE SEQUENCE [LARGE SCALE GENOMIC DNA]</scope>
    <source>
        <strain evidence="1">AR-01</strain>
    </source>
</reference>
<organism evidence="1 2">
    <name type="scientific">Datura stramonium</name>
    <name type="common">Jimsonweed</name>
    <name type="synonym">Common thornapple</name>
    <dbReference type="NCBI Taxonomy" id="4076"/>
    <lineage>
        <taxon>Eukaryota</taxon>
        <taxon>Viridiplantae</taxon>
        <taxon>Streptophyta</taxon>
        <taxon>Embryophyta</taxon>
        <taxon>Tracheophyta</taxon>
        <taxon>Spermatophyta</taxon>
        <taxon>Magnoliopsida</taxon>
        <taxon>eudicotyledons</taxon>
        <taxon>Gunneridae</taxon>
        <taxon>Pentapetalae</taxon>
        <taxon>asterids</taxon>
        <taxon>lamiids</taxon>
        <taxon>Solanales</taxon>
        <taxon>Solanaceae</taxon>
        <taxon>Solanoideae</taxon>
        <taxon>Datureae</taxon>
        <taxon>Datura</taxon>
    </lineage>
</organism>
<protein>
    <submittedName>
        <fullName evidence="1">Uncharacterized protein</fullName>
    </submittedName>
</protein>
<name>A0ABS8WJ37_DATST</name>
<sequence length="170" mass="18438">MCTIGQSQLRHRLPEALGAQAVKQQNAGSIRRTADVTPVEAPTWIPCCIGGLRIGIRDFLPCCRYTISLLSLLLRIDESVIVPGFLLQFAGASPMLLGKAPASSTNKGKGKAKASTPHTNSKKVIIFCVPNKKKHYVICQGRSITAEKRFDLAGLHGDLPNITAQFTDRQ</sequence>
<proteinExistence type="predicted"/>
<evidence type="ECO:0000313" key="2">
    <source>
        <dbReference type="Proteomes" id="UP000823775"/>
    </source>
</evidence>
<dbReference type="Proteomes" id="UP000823775">
    <property type="component" value="Unassembled WGS sequence"/>
</dbReference>
<accession>A0ABS8WJ37</accession>
<evidence type="ECO:0000313" key="1">
    <source>
        <dbReference type="EMBL" id="MCE3050107.1"/>
    </source>
</evidence>
<gene>
    <name evidence="1" type="ORF">HAX54_046472</name>
</gene>